<accession>A0A8D8LYD1</accession>
<proteinExistence type="predicted"/>
<reference evidence="1" key="1">
    <citation type="submission" date="2021-05" db="EMBL/GenBank/DDBJ databases">
        <authorList>
            <person name="Alioto T."/>
            <person name="Alioto T."/>
            <person name="Gomez Garrido J."/>
        </authorList>
    </citation>
    <scope>NUCLEOTIDE SEQUENCE</scope>
</reference>
<evidence type="ECO:0000313" key="1">
    <source>
        <dbReference type="EMBL" id="CAG6613426.1"/>
    </source>
</evidence>
<dbReference type="EMBL" id="HBUF01027530">
    <property type="protein sequence ID" value="CAG6613425.1"/>
    <property type="molecule type" value="Transcribed_RNA"/>
</dbReference>
<name>A0A8D8LYD1_9HEMI</name>
<organism evidence="1">
    <name type="scientific">Cacopsylla melanoneura</name>
    <dbReference type="NCBI Taxonomy" id="428564"/>
    <lineage>
        <taxon>Eukaryota</taxon>
        <taxon>Metazoa</taxon>
        <taxon>Ecdysozoa</taxon>
        <taxon>Arthropoda</taxon>
        <taxon>Hexapoda</taxon>
        <taxon>Insecta</taxon>
        <taxon>Pterygota</taxon>
        <taxon>Neoptera</taxon>
        <taxon>Paraneoptera</taxon>
        <taxon>Hemiptera</taxon>
        <taxon>Sternorrhyncha</taxon>
        <taxon>Psylloidea</taxon>
        <taxon>Psyllidae</taxon>
        <taxon>Psyllinae</taxon>
        <taxon>Cacopsylla</taxon>
    </lineage>
</organism>
<protein>
    <submittedName>
        <fullName evidence="1">Uncharacterized protein</fullName>
    </submittedName>
</protein>
<dbReference type="EMBL" id="HBUF01027531">
    <property type="protein sequence ID" value="CAG6613426.1"/>
    <property type="molecule type" value="Transcribed_RNA"/>
</dbReference>
<sequence>MYEYCCLFLLLLKYLASYLQKFVIFPFLPLLSKKIFYFDSILCLTLILDHRGKRRLPKFVPLRRCTNFCHSKFYMLKSQRCKQNNVNGQHCGVQNHVCRLFFTLWSSKSRRTTEAIPIP</sequence>
<dbReference type="AlphaFoldDB" id="A0A8D8LYD1"/>